<proteinExistence type="predicted"/>
<sequence>MKKPAIWNKRAVRKQEGSHERKKGREQQRDLDEKCGRKENTATNSLKEKKGAEKSLRLGEDAQNDDASTMMTTTTVLAATTTTMTTTTTTTTMTTTTRTAFRIAFAIIEPRIYPGL</sequence>
<keyword evidence="3" id="KW-1185">Reference proteome</keyword>
<dbReference type="AlphaFoldDB" id="A0A834KGB1"/>
<feature type="region of interest" description="Disordered" evidence="1">
    <location>
        <begin position="1"/>
        <end position="70"/>
    </location>
</feature>
<evidence type="ECO:0000313" key="2">
    <source>
        <dbReference type="EMBL" id="KAF7407454.1"/>
    </source>
</evidence>
<feature type="compositionally biased region" description="Basic and acidic residues" evidence="1">
    <location>
        <begin position="13"/>
        <end position="60"/>
    </location>
</feature>
<comment type="caution">
    <text evidence="2">The sequence shown here is derived from an EMBL/GenBank/DDBJ whole genome shotgun (WGS) entry which is preliminary data.</text>
</comment>
<gene>
    <name evidence="2" type="ORF">HZH66_001991</name>
</gene>
<evidence type="ECO:0000256" key="1">
    <source>
        <dbReference type="SAM" id="MobiDB-lite"/>
    </source>
</evidence>
<name>A0A834KGB1_VESVU</name>
<protein>
    <submittedName>
        <fullName evidence="2">Uncharacterized protein</fullName>
    </submittedName>
</protein>
<evidence type="ECO:0000313" key="3">
    <source>
        <dbReference type="Proteomes" id="UP000614350"/>
    </source>
</evidence>
<dbReference type="Proteomes" id="UP000614350">
    <property type="component" value="Unassembled WGS sequence"/>
</dbReference>
<dbReference type="EMBL" id="JACSEA010000002">
    <property type="protein sequence ID" value="KAF7407454.1"/>
    <property type="molecule type" value="Genomic_DNA"/>
</dbReference>
<accession>A0A834KGB1</accession>
<reference evidence="2" key="1">
    <citation type="journal article" date="2020" name="G3 (Bethesda)">
        <title>High-Quality Assemblies for Three Invasive Social Wasps from the &lt;i&gt;Vespula&lt;/i&gt; Genus.</title>
        <authorList>
            <person name="Harrop T.W.R."/>
            <person name="Guhlin J."/>
            <person name="McLaughlin G.M."/>
            <person name="Permina E."/>
            <person name="Stockwell P."/>
            <person name="Gilligan J."/>
            <person name="Le Lec M.F."/>
            <person name="Gruber M.A.M."/>
            <person name="Quinn O."/>
            <person name="Lovegrove M."/>
            <person name="Duncan E.J."/>
            <person name="Remnant E.J."/>
            <person name="Van Eeckhoven J."/>
            <person name="Graham B."/>
            <person name="Knapp R.A."/>
            <person name="Langford K.W."/>
            <person name="Kronenberg Z."/>
            <person name="Press M.O."/>
            <person name="Eacker S.M."/>
            <person name="Wilson-Rankin E.E."/>
            <person name="Purcell J."/>
            <person name="Lester P.J."/>
            <person name="Dearden P.K."/>
        </authorList>
    </citation>
    <scope>NUCLEOTIDE SEQUENCE</scope>
    <source>
        <strain evidence="2">Marl-1</strain>
    </source>
</reference>
<organism evidence="2 3">
    <name type="scientific">Vespula vulgaris</name>
    <name type="common">Yellow jacket</name>
    <name type="synonym">Wasp</name>
    <dbReference type="NCBI Taxonomy" id="7454"/>
    <lineage>
        <taxon>Eukaryota</taxon>
        <taxon>Metazoa</taxon>
        <taxon>Ecdysozoa</taxon>
        <taxon>Arthropoda</taxon>
        <taxon>Hexapoda</taxon>
        <taxon>Insecta</taxon>
        <taxon>Pterygota</taxon>
        <taxon>Neoptera</taxon>
        <taxon>Endopterygota</taxon>
        <taxon>Hymenoptera</taxon>
        <taxon>Apocrita</taxon>
        <taxon>Aculeata</taxon>
        <taxon>Vespoidea</taxon>
        <taxon>Vespidae</taxon>
        <taxon>Vespinae</taxon>
        <taxon>Vespula</taxon>
    </lineage>
</organism>